<dbReference type="SUPFAM" id="SSF51735">
    <property type="entry name" value="NAD(P)-binding Rossmann-fold domains"/>
    <property type="match status" value="1"/>
</dbReference>
<keyword evidence="4 6" id="KW-0862">Zinc</keyword>
<dbReference type="Gene3D" id="3.90.180.10">
    <property type="entry name" value="Medium-chain alcohol dehydrogenases, catalytic domain"/>
    <property type="match status" value="1"/>
</dbReference>
<evidence type="ECO:0000313" key="9">
    <source>
        <dbReference type="Proteomes" id="UP000094020"/>
    </source>
</evidence>
<dbReference type="KEGG" id="kpin:30172827"/>
<reference evidence="8" key="1">
    <citation type="submission" date="2013-07" db="EMBL/GenBank/DDBJ databases">
        <authorList>
            <consortium name="The Broad Institute Genome Sequencing Platform"/>
            <person name="Cuomo C."/>
            <person name="Litvintseva A."/>
            <person name="Chen Y."/>
            <person name="Heitman J."/>
            <person name="Sun S."/>
            <person name="Springer D."/>
            <person name="Dromer F."/>
            <person name="Young S.K."/>
            <person name="Zeng Q."/>
            <person name="Gargeya S."/>
            <person name="Fitzgerald M."/>
            <person name="Abouelleil A."/>
            <person name="Alvarado L."/>
            <person name="Berlin A.M."/>
            <person name="Chapman S.B."/>
            <person name="Dewar J."/>
            <person name="Goldberg J."/>
            <person name="Griggs A."/>
            <person name="Gujja S."/>
            <person name="Hansen M."/>
            <person name="Howarth C."/>
            <person name="Imamovic A."/>
            <person name="Larimer J."/>
            <person name="McCowan C."/>
            <person name="Murphy C."/>
            <person name="Pearson M."/>
            <person name="Priest M."/>
            <person name="Roberts A."/>
            <person name="Saif S."/>
            <person name="Shea T."/>
            <person name="Sykes S."/>
            <person name="Wortman J."/>
            <person name="Nusbaum C."/>
            <person name="Birren B."/>
        </authorList>
    </citation>
    <scope>NUCLEOTIDE SEQUENCE</scope>
    <source>
        <strain evidence="8">CBS 10737</strain>
    </source>
</reference>
<organism evidence="8 9">
    <name type="scientific">Kwoniella pini CBS 10737</name>
    <dbReference type="NCBI Taxonomy" id="1296096"/>
    <lineage>
        <taxon>Eukaryota</taxon>
        <taxon>Fungi</taxon>
        <taxon>Dikarya</taxon>
        <taxon>Basidiomycota</taxon>
        <taxon>Agaricomycotina</taxon>
        <taxon>Tremellomycetes</taxon>
        <taxon>Tremellales</taxon>
        <taxon>Cryptococcaceae</taxon>
        <taxon>Kwoniella</taxon>
    </lineage>
</organism>
<dbReference type="CDD" id="cd05285">
    <property type="entry name" value="sorbitol_DH"/>
    <property type="match status" value="1"/>
</dbReference>
<dbReference type="Gene3D" id="3.40.50.720">
    <property type="entry name" value="NAD(P)-binding Rossmann-like Domain"/>
    <property type="match status" value="1"/>
</dbReference>
<evidence type="ECO:0000256" key="3">
    <source>
        <dbReference type="ARBA" id="ARBA00022723"/>
    </source>
</evidence>
<dbReference type="InterPro" id="IPR002328">
    <property type="entry name" value="ADH_Zn_CS"/>
</dbReference>
<keyword evidence="9" id="KW-1185">Reference proteome</keyword>
<dbReference type="Pfam" id="PF08240">
    <property type="entry name" value="ADH_N"/>
    <property type="match status" value="1"/>
</dbReference>
<keyword evidence="3 6" id="KW-0479">Metal-binding</keyword>
<comment type="cofactor">
    <cofactor evidence="1 6">
        <name>Zn(2+)</name>
        <dbReference type="ChEBI" id="CHEBI:29105"/>
    </cofactor>
</comment>
<dbReference type="PANTHER" id="PTHR43161">
    <property type="entry name" value="SORBITOL DEHYDROGENASE"/>
    <property type="match status" value="1"/>
</dbReference>
<dbReference type="InterPro" id="IPR013154">
    <property type="entry name" value="ADH-like_N"/>
</dbReference>
<comment type="similarity">
    <text evidence="2 6">Belongs to the zinc-containing alcohol dehydrogenase family.</text>
</comment>
<keyword evidence="5" id="KW-0560">Oxidoreductase</keyword>
<accession>A0AAJ8MQD3</accession>
<evidence type="ECO:0000259" key="7">
    <source>
        <dbReference type="SMART" id="SM00829"/>
    </source>
</evidence>
<evidence type="ECO:0000256" key="6">
    <source>
        <dbReference type="RuleBase" id="RU361277"/>
    </source>
</evidence>
<evidence type="ECO:0000256" key="2">
    <source>
        <dbReference type="ARBA" id="ARBA00008072"/>
    </source>
</evidence>
<dbReference type="EMBL" id="CP144523">
    <property type="protein sequence ID" value="WWC70024.1"/>
    <property type="molecule type" value="Genomic_DNA"/>
</dbReference>
<evidence type="ECO:0000256" key="5">
    <source>
        <dbReference type="ARBA" id="ARBA00023002"/>
    </source>
</evidence>
<dbReference type="AlphaFoldDB" id="A0AAJ8MQD3"/>
<dbReference type="PANTHER" id="PTHR43161:SF9">
    <property type="entry name" value="SORBITOL DEHYDROGENASE"/>
    <property type="match status" value="1"/>
</dbReference>
<dbReference type="InterPro" id="IPR020843">
    <property type="entry name" value="ER"/>
</dbReference>
<evidence type="ECO:0000256" key="4">
    <source>
        <dbReference type="ARBA" id="ARBA00022833"/>
    </source>
</evidence>
<dbReference type="RefSeq" id="XP_019011146.2">
    <property type="nucleotide sequence ID" value="XM_019156188.2"/>
</dbReference>
<feature type="domain" description="Enoyl reductase (ER)" evidence="7">
    <location>
        <begin position="19"/>
        <end position="370"/>
    </location>
</feature>
<dbReference type="InterPro" id="IPR011032">
    <property type="entry name" value="GroES-like_sf"/>
</dbReference>
<sequence length="383" mass="41806">MTKSYTQLGDEILVWKLMGIEKLQQESRNGPTPPGPYEAIIAPQWNGLCGSDMHIYLTALLGEEKMKEPFVLGHEASGIVVEIGNQVRRLTIGDKVAIEPGEGCGRCGDCKKGAYNHCDYMKFAAADGRDGTLQGLYKLPADLCYKLPDNLSLEEGALMEPLAVAVNAITNIANLPHSANVVVFGAGPVGLLTMAVAKALGARRIIAIDVQKERLDFAKTYLAADIHVASPMKENETKESYSQWHADLIKDSLGMTDRGIESIDLVIDCSAAEVCMQTGLWLLKRKGTYVQVGCGPLYVKLPMRIIADRELIVKGCFRYGPGVYPMAIDLVSRGLIDLKPLITHKFKWEEAVKAFETTKVGKGDDGKMAIKVMIGPPPRIRTS</sequence>
<dbReference type="GeneID" id="30172827"/>
<dbReference type="GO" id="GO:0006062">
    <property type="term" value="P:sorbitol catabolic process"/>
    <property type="evidence" value="ECO:0007669"/>
    <property type="project" value="TreeGrafter"/>
</dbReference>
<dbReference type="GO" id="GO:0008270">
    <property type="term" value="F:zinc ion binding"/>
    <property type="evidence" value="ECO:0007669"/>
    <property type="project" value="InterPro"/>
</dbReference>
<evidence type="ECO:0000313" key="8">
    <source>
        <dbReference type="EMBL" id="WWC70024.1"/>
    </source>
</evidence>
<reference evidence="8" key="2">
    <citation type="submission" date="2024-02" db="EMBL/GenBank/DDBJ databases">
        <title>Comparative genomics of Cryptococcus and Kwoniella reveals pathogenesis evolution and contrasting modes of karyotype evolution via chromosome fusion or intercentromeric recombination.</title>
        <authorList>
            <person name="Coelho M.A."/>
            <person name="David-Palma M."/>
            <person name="Shea T."/>
            <person name="Bowers K."/>
            <person name="McGinley-Smith S."/>
            <person name="Mohammad A.W."/>
            <person name="Gnirke A."/>
            <person name="Yurkov A.M."/>
            <person name="Nowrousian M."/>
            <person name="Sun S."/>
            <person name="Cuomo C.A."/>
            <person name="Heitman J."/>
        </authorList>
    </citation>
    <scope>NUCLEOTIDE SEQUENCE</scope>
    <source>
        <strain evidence="8">CBS 10737</strain>
    </source>
</reference>
<protein>
    <recommendedName>
        <fullName evidence="7">Enoyl reductase (ER) domain-containing protein</fullName>
    </recommendedName>
</protein>
<dbReference type="InterPro" id="IPR036291">
    <property type="entry name" value="NAD(P)-bd_dom_sf"/>
</dbReference>
<evidence type="ECO:0000256" key="1">
    <source>
        <dbReference type="ARBA" id="ARBA00001947"/>
    </source>
</evidence>
<dbReference type="InterPro" id="IPR045306">
    <property type="entry name" value="SDH-like"/>
</dbReference>
<dbReference type="SMART" id="SM00829">
    <property type="entry name" value="PKS_ER"/>
    <property type="match status" value="1"/>
</dbReference>
<dbReference type="Proteomes" id="UP000094020">
    <property type="component" value="Chromosome 5"/>
</dbReference>
<dbReference type="SUPFAM" id="SSF50129">
    <property type="entry name" value="GroES-like"/>
    <property type="match status" value="1"/>
</dbReference>
<dbReference type="InterPro" id="IPR013149">
    <property type="entry name" value="ADH-like_C"/>
</dbReference>
<dbReference type="PROSITE" id="PS00059">
    <property type="entry name" value="ADH_ZINC"/>
    <property type="match status" value="1"/>
</dbReference>
<name>A0AAJ8MQD3_9TREE</name>
<proteinExistence type="inferred from homology"/>
<dbReference type="Pfam" id="PF00107">
    <property type="entry name" value="ADH_zinc_N"/>
    <property type="match status" value="1"/>
</dbReference>
<gene>
    <name evidence="8" type="ORF">I206_103968</name>
</gene>
<dbReference type="GO" id="GO:0003939">
    <property type="term" value="F:L-iditol 2-dehydrogenase (NAD+) activity"/>
    <property type="evidence" value="ECO:0007669"/>
    <property type="project" value="TreeGrafter"/>
</dbReference>